<evidence type="ECO:0000256" key="6">
    <source>
        <dbReference type="RuleBase" id="RU000418"/>
    </source>
</evidence>
<reference evidence="8" key="1">
    <citation type="submission" date="2015-05" db="EMBL/GenBank/DDBJ databases">
        <authorList>
            <person name="Rattei Thomas"/>
        </authorList>
    </citation>
    <scope>NUCLEOTIDE SEQUENCE</scope>
    <source>
        <strain evidence="8">DC9</strain>
    </source>
</reference>
<evidence type="ECO:0000256" key="4">
    <source>
        <dbReference type="ARBA" id="ARBA00023186"/>
    </source>
</evidence>
<comment type="similarity">
    <text evidence="1 6">Belongs to the chaperonin (HSP60) family.</text>
</comment>
<name>A0A0F7X086_CHLPN</name>
<evidence type="ECO:0000256" key="2">
    <source>
        <dbReference type="ARBA" id="ARBA00022741"/>
    </source>
</evidence>
<dbReference type="GO" id="GO:0016853">
    <property type="term" value="F:isomerase activity"/>
    <property type="evidence" value="ECO:0007669"/>
    <property type="project" value="UniProtKB-KW"/>
</dbReference>
<evidence type="ECO:0000256" key="7">
    <source>
        <dbReference type="RuleBase" id="RU000419"/>
    </source>
</evidence>
<dbReference type="GO" id="GO:0042026">
    <property type="term" value="P:protein refolding"/>
    <property type="evidence" value="ECO:0007669"/>
    <property type="project" value="InterPro"/>
</dbReference>
<organism evidence="8">
    <name type="scientific">Chlamydia pneumoniae</name>
    <name type="common">Chlamydophila pneumoniae</name>
    <dbReference type="NCBI Taxonomy" id="83558"/>
    <lineage>
        <taxon>Bacteria</taxon>
        <taxon>Pseudomonadati</taxon>
        <taxon>Chlamydiota</taxon>
        <taxon>Chlamydiia</taxon>
        <taxon>Chlamydiales</taxon>
        <taxon>Chlamydiaceae</taxon>
        <taxon>Chlamydia/Chlamydophila group</taxon>
        <taxon>Chlamydia</taxon>
    </lineage>
</organism>
<comment type="function">
    <text evidence="7">Together with its co-chaperonin GroES, plays an essential role in assisting protein folding. The GroEL-GroES system forms a nano-cage that allows encapsulation of the non-native substrate proteins and provides a physical environment optimized to promote and accelerate protein folding.</text>
</comment>
<dbReference type="FunFam" id="3.50.7.10:FF:000001">
    <property type="entry name" value="60 kDa chaperonin"/>
    <property type="match status" value="1"/>
</dbReference>
<dbReference type="InterPro" id="IPR027410">
    <property type="entry name" value="TCP-1-like_intermed_sf"/>
</dbReference>
<dbReference type="Pfam" id="PF00118">
    <property type="entry name" value="Cpn60_TCP1"/>
    <property type="match status" value="2"/>
</dbReference>
<keyword evidence="2" id="KW-0547">Nucleotide-binding</keyword>
<accession>A0A0F7X086</accession>
<proteinExistence type="inferred from homology"/>
<evidence type="ECO:0000256" key="1">
    <source>
        <dbReference type="ARBA" id="ARBA00006607"/>
    </source>
</evidence>
<dbReference type="InterPro" id="IPR027413">
    <property type="entry name" value="GROEL-like_equatorial_sf"/>
</dbReference>
<dbReference type="AlphaFoldDB" id="A0A0F7X086"/>
<evidence type="ECO:0000313" key="8">
    <source>
        <dbReference type="EMBL" id="CRI43033.1"/>
    </source>
</evidence>
<dbReference type="NCBIfam" id="NF038369">
    <property type="entry name" value="GroEL3_Chlamy"/>
    <property type="match status" value="1"/>
</dbReference>
<dbReference type="PANTHER" id="PTHR45633">
    <property type="entry name" value="60 KDA HEAT SHOCK PROTEIN, MITOCHONDRIAL"/>
    <property type="match status" value="1"/>
</dbReference>
<dbReference type="EMBL" id="LN847058">
    <property type="protein sequence ID" value="CRI43033.1"/>
    <property type="molecule type" value="Genomic_DNA"/>
</dbReference>
<sequence length="519" mass="56665">MSEQEKLSNYNADKKLFSGIDKLFQIVKGSYGPKQSLSPTSFFKERGFYAISQTELSNSYENLGVDFAKAMVNKIHKEHSDGATTGLILLHAILQESYAALEKGISTHKLIASLKLQGEKLQEALQQQSWPIKDALKVRNIIFSSLHMPTIADHFYNAFSVVGPEGLISISKERENDKTSMDVFQGFKIPAGYASTYFVSDTASRLTRIAHPLILITDRKISMIHSLLPLLQEISEQNQHLIIFCEDIDRDVLATLVVNKLQGLLQVTVVTIPQLSTTNQELAEDIALFTGTHICPCQEASHVLAPEMVTLGSCLSIEISESQTTLIGGLHIPEVLTLKTRQLAEEIRTTSCLETKKRLIKRTNRLQSSVAILPTDEDNEPLYTLALKIMESALSRGYVPGGGVALFYASLTLGTPKDDADENSIAISLLQKACCAPLKLLATNADLDGDAVIAKLSSLGTTSLGISVFSREIEDLIAGGILDSLATTSTILAQALDTAILVLSSKILILENQYEISTL</sequence>
<protein>
    <recommendedName>
        <fullName evidence="7">60 kDa chaperonin</fullName>
    </recommendedName>
</protein>
<comment type="subunit">
    <text evidence="7">Forms a cylinder of 14 subunits composed of two heptameric rings stacked back-to-back. Interacts with the co-chaperonin GroES.</text>
</comment>
<dbReference type="PRINTS" id="PR00298">
    <property type="entry name" value="CHAPERONIN60"/>
</dbReference>
<keyword evidence="3" id="KW-0067">ATP-binding</keyword>
<keyword evidence="5" id="KW-0413">Isomerase</keyword>
<dbReference type="Gene3D" id="3.50.7.10">
    <property type="entry name" value="GroEL"/>
    <property type="match status" value="1"/>
</dbReference>
<dbReference type="InterPro" id="IPR001844">
    <property type="entry name" value="Cpn60/GroEL"/>
</dbReference>
<evidence type="ECO:0000256" key="5">
    <source>
        <dbReference type="ARBA" id="ARBA00023235"/>
    </source>
</evidence>
<dbReference type="SUPFAM" id="SSF52029">
    <property type="entry name" value="GroEL apical domain-like"/>
    <property type="match status" value="1"/>
</dbReference>
<dbReference type="InterPro" id="IPR027409">
    <property type="entry name" value="GroEL-like_apical_dom_sf"/>
</dbReference>
<gene>
    <name evidence="8" type="ORF">BN1224_DC9_CC_00340</name>
</gene>
<dbReference type="SUPFAM" id="SSF48592">
    <property type="entry name" value="GroEL equatorial domain-like"/>
    <property type="match status" value="1"/>
</dbReference>
<dbReference type="GO" id="GO:0005524">
    <property type="term" value="F:ATP binding"/>
    <property type="evidence" value="ECO:0007669"/>
    <property type="project" value="UniProtKB-KW"/>
</dbReference>
<evidence type="ECO:0000256" key="3">
    <source>
        <dbReference type="ARBA" id="ARBA00022840"/>
    </source>
</evidence>
<dbReference type="Gene3D" id="3.30.260.10">
    <property type="entry name" value="TCP-1-like chaperonin intermediate domain"/>
    <property type="match status" value="1"/>
</dbReference>
<dbReference type="InterPro" id="IPR002423">
    <property type="entry name" value="Cpn60/GroEL/TCP-1"/>
</dbReference>
<keyword evidence="4" id="KW-0143">Chaperone</keyword>
<dbReference type="GO" id="GO:0140662">
    <property type="term" value="F:ATP-dependent protein folding chaperone"/>
    <property type="evidence" value="ECO:0007669"/>
    <property type="project" value="InterPro"/>
</dbReference>
<dbReference type="Gene3D" id="1.10.560.10">
    <property type="entry name" value="GroEL-like equatorial domain"/>
    <property type="match status" value="1"/>
</dbReference>